<evidence type="ECO:0000313" key="1">
    <source>
        <dbReference type="EMBL" id="WUT80938.1"/>
    </source>
</evidence>
<keyword evidence="2" id="KW-1185">Reference proteome</keyword>
<dbReference type="PANTHER" id="PTHR30348">
    <property type="entry name" value="UNCHARACTERIZED PROTEIN YECE"/>
    <property type="match status" value="1"/>
</dbReference>
<dbReference type="InterPro" id="IPR002763">
    <property type="entry name" value="DUF72"/>
</dbReference>
<protein>
    <submittedName>
        <fullName evidence="1">DUF72 domain-containing protein</fullName>
    </submittedName>
</protein>
<proteinExistence type="predicted"/>
<organism evidence="1 2">
    <name type="scientific">Streptomyces melanogenes</name>
    <dbReference type="NCBI Taxonomy" id="67326"/>
    <lineage>
        <taxon>Bacteria</taxon>
        <taxon>Bacillati</taxon>
        <taxon>Actinomycetota</taxon>
        <taxon>Actinomycetes</taxon>
        <taxon>Kitasatosporales</taxon>
        <taxon>Streptomycetaceae</taxon>
        <taxon>Streptomyces</taxon>
    </lineage>
</organism>
<dbReference type="InterPro" id="IPR036520">
    <property type="entry name" value="UPF0759_sf"/>
</dbReference>
<dbReference type="EMBL" id="CP109019">
    <property type="protein sequence ID" value="WUT80938.1"/>
    <property type="molecule type" value="Genomic_DNA"/>
</dbReference>
<dbReference type="RefSeq" id="WP_329394910.1">
    <property type="nucleotide sequence ID" value="NZ_CP109019.1"/>
</dbReference>
<evidence type="ECO:0000313" key="2">
    <source>
        <dbReference type="Proteomes" id="UP001432060"/>
    </source>
</evidence>
<gene>
    <name evidence="1" type="ORF">OG515_01435</name>
</gene>
<name>A0ABZ1XBP8_9ACTN</name>
<dbReference type="SUPFAM" id="SSF117396">
    <property type="entry name" value="TM1631-like"/>
    <property type="match status" value="1"/>
</dbReference>
<dbReference type="PANTHER" id="PTHR30348:SF13">
    <property type="entry name" value="UPF0759 PROTEIN YUNF"/>
    <property type="match status" value="1"/>
</dbReference>
<accession>A0ABZ1XBP8</accession>
<dbReference type="Gene3D" id="3.20.20.410">
    <property type="entry name" value="Protein of unknown function UPF0759"/>
    <property type="match status" value="1"/>
</dbReference>
<dbReference type="Pfam" id="PF01904">
    <property type="entry name" value="DUF72"/>
    <property type="match status" value="1"/>
</dbReference>
<reference evidence="1" key="1">
    <citation type="submission" date="2022-10" db="EMBL/GenBank/DDBJ databases">
        <title>The complete genomes of actinobacterial strains from the NBC collection.</title>
        <authorList>
            <person name="Joergensen T.S."/>
            <person name="Alvarez Arevalo M."/>
            <person name="Sterndorff E.B."/>
            <person name="Faurdal D."/>
            <person name="Vuksanovic O."/>
            <person name="Mourched A.-S."/>
            <person name="Charusanti P."/>
            <person name="Shaw S."/>
            <person name="Blin K."/>
            <person name="Weber T."/>
        </authorList>
    </citation>
    <scope>NUCLEOTIDE SEQUENCE</scope>
    <source>
        <strain evidence="1">NBC_00668</strain>
    </source>
</reference>
<dbReference type="Proteomes" id="UP001432060">
    <property type="component" value="Chromosome"/>
</dbReference>
<sequence length="286" mass="31646">MTGILVGACSWANPELASSGWYPPGSRNSEGRLRHYASRFPVVEVDSTYYALPSAHNSRLWAGRTPAGFTFDVKAFAALTGHPFPARALPAELRPPGPATARLRPNELPRGILDELWARFHAGIEPLRAAGRLGSVLFQFPPWFRPGNEARRRIEECRARTEGQITVEFRHAEWLGDSQLDHTLRFLSDLQIPLVGVDAPGMPAVAEATSPHLSVVRFHGRSPAWGTGSKEERYRHRYTIEELKPWAPRLRALARSSTCVHALFNNCCGDAAVRAAETLAELLAAR</sequence>